<dbReference type="Gene3D" id="3.40.50.720">
    <property type="entry name" value="NAD(P)-binding Rossmann-like Domain"/>
    <property type="match status" value="1"/>
</dbReference>
<dbReference type="SUPFAM" id="SSF51735">
    <property type="entry name" value="NAD(P)-binding Rossmann-fold domains"/>
    <property type="match status" value="1"/>
</dbReference>
<dbReference type="PANTHER" id="PTHR32092">
    <property type="entry name" value="6-PHOSPHO-BETA-GLUCOSIDASE-RELATED"/>
    <property type="match status" value="1"/>
</dbReference>
<comment type="cofactor">
    <cofactor evidence="1">
        <name>NAD(+)</name>
        <dbReference type="ChEBI" id="CHEBI:57540"/>
    </cofactor>
</comment>
<comment type="similarity">
    <text evidence="2">Belongs to the glycosyl hydrolase 4 family.</text>
</comment>
<dbReference type="SUPFAM" id="SSF56327">
    <property type="entry name" value="LDH C-terminal domain-like"/>
    <property type="match status" value="1"/>
</dbReference>
<proteinExistence type="inferred from homology"/>
<reference evidence="9" key="1">
    <citation type="submission" date="2020-05" db="EMBL/GenBank/DDBJ databases">
        <authorList>
            <person name="Chiriac C."/>
            <person name="Salcher M."/>
            <person name="Ghai R."/>
            <person name="Kavagutti S V."/>
        </authorList>
    </citation>
    <scope>NUCLEOTIDE SEQUENCE</scope>
</reference>
<evidence type="ECO:0000256" key="4">
    <source>
        <dbReference type="ARBA" id="ARBA00022801"/>
    </source>
</evidence>
<evidence type="ECO:0000256" key="1">
    <source>
        <dbReference type="ARBA" id="ARBA00001911"/>
    </source>
</evidence>
<name>A0A6J6B6K0_9ZZZZ</name>
<dbReference type="InterPro" id="IPR022616">
    <property type="entry name" value="Glyco_hydro_4_C"/>
</dbReference>
<dbReference type="Gene3D" id="3.90.110.10">
    <property type="entry name" value="Lactate dehydrogenase/glycoside hydrolase, family 4, C-terminal"/>
    <property type="match status" value="1"/>
</dbReference>
<dbReference type="Pfam" id="PF02056">
    <property type="entry name" value="Glyco_hydro_4"/>
    <property type="match status" value="1"/>
</dbReference>
<sequence length="427" mass="46438">MKLAVIGGGSTYTPELIDGIIKRHHRLPISHIHLIDIEPTKLMIIAAFAKRMIKAAGLNIEIEFGTDLAAGVRGASFVVSQFRVGTQAARHRDELLGRKYQLVGQETVGVGGFAKALRTIPVALNVARTIVAEAPEAKLLNFTNPAGLITQAIIQEVPQLTTIGLCNVPWNTRIEVAEAMGVSADEVTFDYIGLNHLSWIRGVQVGNQDRSLEAIKAFRSLTIEKGKPGDSPAWTQSSIDLLQAIPNYYLSYYYSEKAWVDYQSQHPTRASEVMKIEEVLIEKFKDEALVTKPEELMQRGGAYYSDSAAELMADIHTNAGTTHIVNTLNNGAVPGFPDDAVMEIPAVITSSGATSIKTTQMRGDIDSLVRSVKDFELLTINAAVTGNEDSALRALITNPIGPDISDARDVWADLRKENAGMIGLFNA</sequence>
<keyword evidence="5" id="KW-0520">NAD</keyword>
<evidence type="ECO:0000259" key="8">
    <source>
        <dbReference type="Pfam" id="PF11975"/>
    </source>
</evidence>
<keyword evidence="3" id="KW-0479">Metal-binding</keyword>
<dbReference type="GO" id="GO:0005975">
    <property type="term" value="P:carbohydrate metabolic process"/>
    <property type="evidence" value="ECO:0007669"/>
    <property type="project" value="InterPro"/>
</dbReference>
<dbReference type="GO" id="GO:0004553">
    <property type="term" value="F:hydrolase activity, hydrolyzing O-glycosyl compounds"/>
    <property type="evidence" value="ECO:0007669"/>
    <property type="project" value="InterPro"/>
</dbReference>
<gene>
    <name evidence="9" type="ORF">UFOPK1412_00266</name>
</gene>
<dbReference type="GO" id="GO:0046872">
    <property type="term" value="F:metal ion binding"/>
    <property type="evidence" value="ECO:0007669"/>
    <property type="project" value="UniProtKB-KW"/>
</dbReference>
<dbReference type="Pfam" id="PF11975">
    <property type="entry name" value="Glyco_hydro_4C"/>
    <property type="match status" value="1"/>
</dbReference>
<evidence type="ECO:0000256" key="6">
    <source>
        <dbReference type="ARBA" id="ARBA00023211"/>
    </source>
</evidence>
<keyword evidence="7" id="KW-0326">Glycosidase</keyword>
<keyword evidence="4" id="KW-0378">Hydrolase</keyword>
<evidence type="ECO:0000256" key="3">
    <source>
        <dbReference type="ARBA" id="ARBA00022723"/>
    </source>
</evidence>
<evidence type="ECO:0000313" key="9">
    <source>
        <dbReference type="EMBL" id="CAB4534324.1"/>
    </source>
</evidence>
<dbReference type="EMBL" id="CAEZSI010000021">
    <property type="protein sequence ID" value="CAB4534324.1"/>
    <property type="molecule type" value="Genomic_DNA"/>
</dbReference>
<feature type="domain" description="Glycosyl hydrolase family 4 C-terminal" evidence="8">
    <location>
        <begin position="191"/>
        <end position="399"/>
    </location>
</feature>
<dbReference type="AlphaFoldDB" id="A0A6J6B6K0"/>
<dbReference type="InterPro" id="IPR015955">
    <property type="entry name" value="Lactate_DH/Glyco_Ohase_4_C"/>
</dbReference>
<dbReference type="InterPro" id="IPR001088">
    <property type="entry name" value="Glyco_hydro_4"/>
</dbReference>
<dbReference type="PANTHER" id="PTHR32092:SF5">
    <property type="entry name" value="6-PHOSPHO-BETA-GLUCOSIDASE"/>
    <property type="match status" value="1"/>
</dbReference>
<dbReference type="InterPro" id="IPR036291">
    <property type="entry name" value="NAD(P)-bd_dom_sf"/>
</dbReference>
<protein>
    <submittedName>
        <fullName evidence="9">Unannotated protein</fullName>
    </submittedName>
</protein>
<keyword evidence="6" id="KW-0464">Manganese</keyword>
<organism evidence="9">
    <name type="scientific">freshwater metagenome</name>
    <dbReference type="NCBI Taxonomy" id="449393"/>
    <lineage>
        <taxon>unclassified sequences</taxon>
        <taxon>metagenomes</taxon>
        <taxon>ecological metagenomes</taxon>
    </lineage>
</organism>
<evidence type="ECO:0000256" key="5">
    <source>
        <dbReference type="ARBA" id="ARBA00023027"/>
    </source>
</evidence>
<dbReference type="PRINTS" id="PR00732">
    <property type="entry name" value="GLHYDRLASE4"/>
</dbReference>
<accession>A0A6J6B6K0</accession>
<dbReference type="GO" id="GO:0016616">
    <property type="term" value="F:oxidoreductase activity, acting on the CH-OH group of donors, NAD or NADP as acceptor"/>
    <property type="evidence" value="ECO:0007669"/>
    <property type="project" value="InterPro"/>
</dbReference>
<evidence type="ECO:0000256" key="2">
    <source>
        <dbReference type="ARBA" id="ARBA00010141"/>
    </source>
</evidence>
<evidence type="ECO:0000256" key="7">
    <source>
        <dbReference type="ARBA" id="ARBA00023295"/>
    </source>
</evidence>